<dbReference type="AlphaFoldDB" id="A0A9Q1RLJ9"/>
<protein>
    <submittedName>
        <fullName evidence="1">Uncharacterized protein</fullName>
    </submittedName>
</protein>
<name>A0A9Q1RLJ9_9SOLA</name>
<dbReference type="Proteomes" id="UP001152561">
    <property type="component" value="Unassembled WGS sequence"/>
</dbReference>
<accession>A0A9Q1RLJ9</accession>
<keyword evidence="2" id="KW-1185">Reference proteome</keyword>
<sequence length="143" mass="15137">MHHILGGNNPTARPITDLLGNIYSGQVPFARPLGFISPKDGVAIPNGATPTVDISGVPLGTFAATSFAGGNKNAQTVTPRSLGRRAMMEGGEHGDKWSVQDKKHQVTTFIPGGTGKFKNASGFRALFPHTSWSACCKWCRDTA</sequence>
<evidence type="ECO:0000313" key="1">
    <source>
        <dbReference type="EMBL" id="KAJ8566045.1"/>
    </source>
</evidence>
<dbReference type="InterPro" id="IPR004265">
    <property type="entry name" value="Dirigent"/>
</dbReference>
<dbReference type="EMBL" id="JAJAGQ010000004">
    <property type="protein sequence ID" value="KAJ8566045.1"/>
    <property type="molecule type" value="Genomic_DNA"/>
</dbReference>
<proteinExistence type="predicted"/>
<dbReference type="PANTHER" id="PTHR46215:SF1">
    <property type="entry name" value="DIRIGENT PROTEIN 18"/>
    <property type="match status" value="1"/>
</dbReference>
<organism evidence="1 2">
    <name type="scientific">Anisodus acutangulus</name>
    <dbReference type="NCBI Taxonomy" id="402998"/>
    <lineage>
        <taxon>Eukaryota</taxon>
        <taxon>Viridiplantae</taxon>
        <taxon>Streptophyta</taxon>
        <taxon>Embryophyta</taxon>
        <taxon>Tracheophyta</taxon>
        <taxon>Spermatophyta</taxon>
        <taxon>Magnoliopsida</taxon>
        <taxon>eudicotyledons</taxon>
        <taxon>Gunneridae</taxon>
        <taxon>Pentapetalae</taxon>
        <taxon>asterids</taxon>
        <taxon>lamiids</taxon>
        <taxon>Solanales</taxon>
        <taxon>Solanaceae</taxon>
        <taxon>Solanoideae</taxon>
        <taxon>Hyoscyameae</taxon>
        <taxon>Anisodus</taxon>
    </lineage>
</organism>
<reference evidence="2" key="1">
    <citation type="journal article" date="2023" name="Proc. Natl. Acad. Sci. U.S.A.">
        <title>Genomic and structural basis for evolution of tropane alkaloid biosynthesis.</title>
        <authorList>
            <person name="Wanga Y.-J."/>
            <person name="Taina T."/>
            <person name="Yua J.-Y."/>
            <person name="Lia J."/>
            <person name="Xua B."/>
            <person name="Chenc J."/>
            <person name="D'Auriad J.C."/>
            <person name="Huanga J.-P."/>
            <person name="Huanga S.-X."/>
        </authorList>
    </citation>
    <scope>NUCLEOTIDE SEQUENCE [LARGE SCALE GENOMIC DNA]</scope>
    <source>
        <strain evidence="2">cv. KIB-2019</strain>
    </source>
</reference>
<gene>
    <name evidence="1" type="ORF">K7X08_030522</name>
</gene>
<dbReference type="OrthoDB" id="1921494at2759"/>
<evidence type="ECO:0000313" key="2">
    <source>
        <dbReference type="Proteomes" id="UP001152561"/>
    </source>
</evidence>
<comment type="caution">
    <text evidence="1">The sequence shown here is derived from an EMBL/GenBank/DDBJ whole genome shotgun (WGS) entry which is preliminary data.</text>
</comment>
<dbReference type="PANTHER" id="PTHR46215">
    <property type="entry name" value="DIRIGENT PROTEIN 24-RELATED"/>
    <property type="match status" value="1"/>
</dbReference>